<gene>
    <name evidence="8" type="ORF">P8192_11115</name>
</gene>
<keyword evidence="6 7" id="KW-0472">Membrane</keyword>
<keyword evidence="4 7" id="KW-0812">Transmembrane</keyword>
<feature type="transmembrane region" description="Helical" evidence="7">
    <location>
        <begin position="21"/>
        <end position="44"/>
    </location>
</feature>
<feature type="transmembrane region" description="Helical" evidence="7">
    <location>
        <begin position="50"/>
        <end position="70"/>
    </location>
</feature>
<feature type="transmembrane region" description="Helical" evidence="7">
    <location>
        <begin position="414"/>
        <end position="436"/>
    </location>
</feature>
<evidence type="ECO:0000313" key="8">
    <source>
        <dbReference type="EMBL" id="WFP15938.1"/>
    </source>
</evidence>
<protein>
    <submittedName>
        <fullName evidence="8">MFS transporter</fullName>
    </submittedName>
</protein>
<keyword evidence="2" id="KW-0813">Transport</keyword>
<feature type="transmembrane region" description="Helical" evidence="7">
    <location>
        <begin position="385"/>
        <end position="408"/>
    </location>
</feature>
<feature type="transmembrane region" description="Helical" evidence="7">
    <location>
        <begin position="236"/>
        <end position="260"/>
    </location>
</feature>
<accession>A0ABY8H476</accession>
<dbReference type="InterPro" id="IPR010290">
    <property type="entry name" value="TM_effector"/>
</dbReference>
<reference evidence="8 9" key="1">
    <citation type="submission" date="2023-04" db="EMBL/GenBank/DDBJ databases">
        <title>Funneling lignin-derived compounds into biodiesel using alkali-halophilic Citricoccus sp. P2.</title>
        <authorList>
            <person name="Luo C.-B."/>
        </authorList>
    </citation>
    <scope>NUCLEOTIDE SEQUENCE [LARGE SCALE GENOMIC DNA]</scope>
    <source>
        <strain evidence="8 9">P2</strain>
    </source>
</reference>
<dbReference type="RefSeq" id="WP_278157093.1">
    <property type="nucleotide sequence ID" value="NZ_CP121252.1"/>
</dbReference>
<evidence type="ECO:0000256" key="3">
    <source>
        <dbReference type="ARBA" id="ARBA00022475"/>
    </source>
</evidence>
<evidence type="ECO:0000256" key="2">
    <source>
        <dbReference type="ARBA" id="ARBA00022448"/>
    </source>
</evidence>
<evidence type="ECO:0000256" key="6">
    <source>
        <dbReference type="ARBA" id="ARBA00023136"/>
    </source>
</evidence>
<dbReference type="Gene3D" id="1.20.1250.20">
    <property type="entry name" value="MFS general substrate transporter like domains"/>
    <property type="match status" value="1"/>
</dbReference>
<dbReference type="PANTHER" id="PTHR23513:SF9">
    <property type="entry name" value="ENTEROBACTIN EXPORTER ENTS"/>
    <property type="match status" value="1"/>
</dbReference>
<feature type="transmembrane region" description="Helical" evidence="7">
    <location>
        <begin position="280"/>
        <end position="297"/>
    </location>
</feature>
<feature type="transmembrane region" description="Helical" evidence="7">
    <location>
        <begin position="82"/>
        <end position="102"/>
    </location>
</feature>
<feature type="transmembrane region" description="Helical" evidence="7">
    <location>
        <begin position="309"/>
        <end position="331"/>
    </location>
</feature>
<keyword evidence="5 7" id="KW-1133">Transmembrane helix</keyword>
<dbReference type="CDD" id="cd06173">
    <property type="entry name" value="MFS_MefA_like"/>
    <property type="match status" value="1"/>
</dbReference>
<dbReference type="Proteomes" id="UP001219037">
    <property type="component" value="Chromosome"/>
</dbReference>
<sequence length="445" mass="46266">MPRFLADITPLKVSRDYRRLWVGNSLSAVGTQLTLVAVSLEIFALTGSSAYVGLLGAFALVPLVIAGLYGGAVADHLDRRKVALASSFVLWLTTVAICAHAWMQIDNIWMLYGLIALHSGASGINQPTRGAIIPALVGPTLLPAANALNMLTFSVAMMAGPLAAGVLVASIGYAWTYSIDAVTFLFTLYAVWKLPSMPPEQDPARAGERRSRMVGLSSVWEGFRFLGTRKNLRMTFIVDIIAMATAFPRAVLPAVGALLIGVQVTGSTSGAGDGAEAATGMLLAGIAGGAFIAGLFSGTFTRITAQGRAVYWSIVVWGLAIAGFGVVVWLGVRQAELGAPSALFLWVAALMLVIAGAADSVSGIFRNTILQTATPDHLRGRLQGVFIVVVAGGPRIGEMLTGAVAGGVGESITMISGGILCVIGVSIAVAVAPGFLRYDSRHPVA</sequence>
<dbReference type="PANTHER" id="PTHR23513">
    <property type="entry name" value="INTEGRAL MEMBRANE EFFLUX PROTEIN-RELATED"/>
    <property type="match status" value="1"/>
</dbReference>
<proteinExistence type="predicted"/>
<dbReference type="SUPFAM" id="SSF103473">
    <property type="entry name" value="MFS general substrate transporter"/>
    <property type="match status" value="1"/>
</dbReference>
<feature type="transmembrane region" description="Helical" evidence="7">
    <location>
        <begin position="343"/>
        <end position="365"/>
    </location>
</feature>
<keyword evidence="9" id="KW-1185">Reference proteome</keyword>
<keyword evidence="3" id="KW-1003">Cell membrane</keyword>
<dbReference type="EMBL" id="CP121252">
    <property type="protein sequence ID" value="WFP15938.1"/>
    <property type="molecule type" value="Genomic_DNA"/>
</dbReference>
<dbReference type="InterPro" id="IPR036259">
    <property type="entry name" value="MFS_trans_sf"/>
</dbReference>
<feature type="transmembrane region" description="Helical" evidence="7">
    <location>
        <begin position="147"/>
        <end position="168"/>
    </location>
</feature>
<comment type="subcellular location">
    <subcellularLocation>
        <location evidence="1">Cell inner membrane</location>
        <topology evidence="1">Multi-pass membrane protein</topology>
    </subcellularLocation>
</comment>
<evidence type="ECO:0000256" key="7">
    <source>
        <dbReference type="SAM" id="Phobius"/>
    </source>
</evidence>
<evidence type="ECO:0000256" key="4">
    <source>
        <dbReference type="ARBA" id="ARBA00022692"/>
    </source>
</evidence>
<organism evidence="8 9">
    <name type="scientific">Citricoccus muralis</name>
    <dbReference type="NCBI Taxonomy" id="169134"/>
    <lineage>
        <taxon>Bacteria</taxon>
        <taxon>Bacillati</taxon>
        <taxon>Actinomycetota</taxon>
        <taxon>Actinomycetes</taxon>
        <taxon>Micrococcales</taxon>
        <taxon>Micrococcaceae</taxon>
        <taxon>Citricoccus</taxon>
    </lineage>
</organism>
<name>A0ABY8H476_9MICC</name>
<evidence type="ECO:0000256" key="5">
    <source>
        <dbReference type="ARBA" id="ARBA00022989"/>
    </source>
</evidence>
<evidence type="ECO:0000313" key="9">
    <source>
        <dbReference type="Proteomes" id="UP001219037"/>
    </source>
</evidence>
<evidence type="ECO:0000256" key="1">
    <source>
        <dbReference type="ARBA" id="ARBA00004429"/>
    </source>
</evidence>
<dbReference type="Pfam" id="PF05977">
    <property type="entry name" value="MFS_3"/>
    <property type="match status" value="1"/>
</dbReference>